<reference evidence="2" key="1">
    <citation type="journal article" date="2011" name="Appl. Environ. Microbiol.">
        <title>Characterization of garvicin ML, a novel circular bacteriocin produced by Lactococcus garvieae DCC43, isolated from mallard ducks (Anas platyrhynchos).</title>
        <authorList>
            <person name="Borrero J."/>
            <person name="Brede D.A."/>
            <person name="Skaugen M."/>
            <person name="Diep D.B."/>
            <person name="Herranz C."/>
            <person name="Nes I.F."/>
            <person name="Cintas L.M."/>
            <person name="Hernandez P.E."/>
        </authorList>
    </citation>
    <scope>NUCLEOTIDE SEQUENCE</scope>
    <source>
        <strain evidence="2">DCC43</strain>
    </source>
</reference>
<keyword evidence="1" id="KW-1133">Transmembrane helix</keyword>
<evidence type="ECO:0000313" key="2">
    <source>
        <dbReference type="EMBL" id="ACZ98827.1"/>
    </source>
</evidence>
<dbReference type="EMBL" id="GU205098">
    <property type="protein sequence ID" value="ACZ98827.1"/>
    <property type="molecule type" value="Genomic_DNA"/>
</dbReference>
<name>D2KC49_9LACT</name>
<keyword evidence="1" id="KW-0812">Transmembrane</keyword>
<proteinExistence type="predicted"/>
<keyword evidence="1" id="KW-0472">Membrane</keyword>
<feature type="transmembrane region" description="Helical" evidence="1">
    <location>
        <begin position="30"/>
        <end position="48"/>
    </location>
</feature>
<gene>
    <name evidence="2" type="primary">garML</name>
</gene>
<protein>
    <submittedName>
        <fullName evidence="2">Garvicin ML</fullName>
    </submittedName>
</protein>
<dbReference type="Pfam" id="PF09221">
    <property type="entry name" value="Bacteriocin_IId"/>
    <property type="match status" value="1"/>
</dbReference>
<organism evidence="2">
    <name type="scientific">Lactococcus garvieae</name>
    <dbReference type="NCBI Taxonomy" id="1363"/>
    <lineage>
        <taxon>Bacteria</taxon>
        <taxon>Bacillati</taxon>
        <taxon>Bacillota</taxon>
        <taxon>Bacilli</taxon>
        <taxon>Lactobacillales</taxon>
        <taxon>Streptococcaceae</taxon>
        <taxon>Lactococcus</taxon>
    </lineage>
</organism>
<accession>D2KC49</accession>
<sequence length="63" mass="6419">MFDLVATGMAAGVAKTIVNAVSAGMDIATALSLFSGAFTAAGGIMALIKKYAQKKLWKQLIAA</sequence>
<dbReference type="AlphaFoldDB" id="D2KC49"/>
<dbReference type="TCDB" id="1.C.90.1.2">
    <property type="family name" value="the carnocyclin a (carnocyclin) family"/>
</dbReference>
<dbReference type="SMR" id="D2KC49"/>
<evidence type="ECO:0000256" key="1">
    <source>
        <dbReference type="SAM" id="Phobius"/>
    </source>
</evidence>
<dbReference type="InterPro" id="IPR020038">
    <property type="entry name" value="Circ_bacteriocin"/>
</dbReference>